<dbReference type="GO" id="GO:0008784">
    <property type="term" value="F:alanine racemase activity"/>
    <property type="evidence" value="ECO:0007669"/>
    <property type="project" value="TreeGrafter"/>
</dbReference>
<dbReference type="InterPro" id="IPR000821">
    <property type="entry name" value="Ala_racemase"/>
</dbReference>
<dbReference type="PANTHER" id="PTHR30511:SF3">
    <property type="entry name" value="LYSINE RACEMASE"/>
    <property type="match status" value="1"/>
</dbReference>
<protein>
    <submittedName>
        <fullName evidence="5">Predicted amino acid racemase</fullName>
    </submittedName>
</protein>
<evidence type="ECO:0000256" key="2">
    <source>
        <dbReference type="ARBA" id="ARBA00022898"/>
    </source>
</evidence>
<dbReference type="STRING" id="1470563.SAMN05444000_10414"/>
<dbReference type="RefSeq" id="WP_073249922.1">
    <property type="nucleotide sequence ID" value="NZ_FQZQ01000004.1"/>
</dbReference>
<evidence type="ECO:0000256" key="1">
    <source>
        <dbReference type="ARBA" id="ARBA00001933"/>
    </source>
</evidence>
<dbReference type="InterPro" id="IPR001608">
    <property type="entry name" value="Ala_racemase_N"/>
</dbReference>
<dbReference type="EMBL" id="FQZQ01000004">
    <property type="protein sequence ID" value="SHI94586.1"/>
    <property type="molecule type" value="Genomic_DNA"/>
</dbReference>
<comment type="cofactor">
    <cofactor evidence="1">
        <name>pyridoxal 5'-phosphate</name>
        <dbReference type="ChEBI" id="CHEBI:597326"/>
    </cofactor>
</comment>
<dbReference type="Proteomes" id="UP000183982">
    <property type="component" value="Unassembled WGS sequence"/>
</dbReference>
<dbReference type="PANTHER" id="PTHR30511">
    <property type="entry name" value="ALANINE RACEMASE"/>
    <property type="match status" value="1"/>
</dbReference>
<reference evidence="6" key="1">
    <citation type="submission" date="2016-11" db="EMBL/GenBank/DDBJ databases">
        <authorList>
            <person name="Varghese N."/>
            <person name="Submissions S."/>
        </authorList>
    </citation>
    <scope>NUCLEOTIDE SEQUENCE [LARGE SCALE GENOMIC DNA]</scope>
    <source>
        <strain evidence="6">DSM 100564</strain>
    </source>
</reference>
<dbReference type="GO" id="GO:0030170">
    <property type="term" value="F:pyridoxal phosphate binding"/>
    <property type="evidence" value="ECO:0007669"/>
    <property type="project" value="TreeGrafter"/>
</dbReference>
<evidence type="ECO:0000313" key="6">
    <source>
        <dbReference type="Proteomes" id="UP000183982"/>
    </source>
</evidence>
<dbReference type="SUPFAM" id="SSF51419">
    <property type="entry name" value="PLP-binding barrel"/>
    <property type="match status" value="1"/>
</dbReference>
<dbReference type="InterPro" id="IPR029066">
    <property type="entry name" value="PLP-binding_barrel"/>
</dbReference>
<dbReference type="Gene3D" id="3.20.20.10">
    <property type="entry name" value="Alanine racemase"/>
    <property type="match status" value="1"/>
</dbReference>
<dbReference type="AlphaFoldDB" id="A0A1M6FAA6"/>
<dbReference type="CDD" id="cd06815">
    <property type="entry name" value="PLPDE_III_AR_like_1"/>
    <property type="match status" value="1"/>
</dbReference>
<keyword evidence="3" id="KW-0413">Isomerase</keyword>
<name>A0A1M6FAA6_9RHOB</name>
<accession>A0A1M6FAA6</accession>
<dbReference type="GO" id="GO:0005829">
    <property type="term" value="C:cytosol"/>
    <property type="evidence" value="ECO:0007669"/>
    <property type="project" value="TreeGrafter"/>
</dbReference>
<proteinExistence type="predicted"/>
<sequence>MNAPRIEVDLAKIRHNTQSLVKRLEPLGIAVLGVTKAVCGNAAIAQAMIGGGALGLADARISNVGKMRKSGIKAPITLIRTPMLSQVEQVVSVCEASCNTELSVIAGLSAAAVRAQKTHGVILMVEMGDMREGISPDHLGVIAKEVDGMPGVSLKGIGANFACLGGLVPDATQMANLSKLAMSIDRRREAPLEIVSGGNSANLPWAMGQSHIGRINELRLGEAILLGVDPVTGKQISGLYTDAFILIAEVIETKTNPASVADRGPCFDARHLVAQNSQNARSILALGVQDTDLSGLTMPVCIRFVGATSDHTIITNPKSHLHVGNEVKFHMNYGALMRAMAAPNIAIRLLGDAPLLKSISTKHSRPTLTLV</sequence>
<evidence type="ECO:0000259" key="4">
    <source>
        <dbReference type="Pfam" id="PF01168"/>
    </source>
</evidence>
<evidence type="ECO:0000256" key="3">
    <source>
        <dbReference type="ARBA" id="ARBA00023235"/>
    </source>
</evidence>
<dbReference type="Pfam" id="PF01168">
    <property type="entry name" value="Ala_racemase_N"/>
    <property type="match status" value="1"/>
</dbReference>
<feature type="domain" description="Alanine racemase N-terminal" evidence="4">
    <location>
        <begin position="8"/>
        <end position="224"/>
    </location>
</feature>
<keyword evidence="2" id="KW-0663">Pyridoxal phosphate</keyword>
<dbReference type="OrthoDB" id="504078at2"/>
<gene>
    <name evidence="5" type="ORF">SAMN05444000_10414</name>
</gene>
<organism evidence="5 6">
    <name type="scientific">Shimia gijangensis</name>
    <dbReference type="NCBI Taxonomy" id="1470563"/>
    <lineage>
        <taxon>Bacteria</taxon>
        <taxon>Pseudomonadati</taxon>
        <taxon>Pseudomonadota</taxon>
        <taxon>Alphaproteobacteria</taxon>
        <taxon>Rhodobacterales</taxon>
        <taxon>Roseobacteraceae</taxon>
    </lineage>
</organism>
<keyword evidence="6" id="KW-1185">Reference proteome</keyword>
<evidence type="ECO:0000313" key="5">
    <source>
        <dbReference type="EMBL" id="SHI94586.1"/>
    </source>
</evidence>